<dbReference type="PANTHER" id="PTHR47691">
    <property type="entry name" value="REGULATOR-RELATED"/>
    <property type="match status" value="1"/>
</dbReference>
<dbReference type="InterPro" id="IPR002182">
    <property type="entry name" value="NB-ARC"/>
</dbReference>
<feature type="compositionally biased region" description="Basic and acidic residues" evidence="4">
    <location>
        <begin position="299"/>
        <end position="312"/>
    </location>
</feature>
<gene>
    <name evidence="6" type="ORF">R3Q16_30095</name>
</gene>
<dbReference type="Gene3D" id="3.40.50.300">
    <property type="entry name" value="P-loop containing nucleotide triphosphate hydrolases"/>
    <property type="match status" value="1"/>
</dbReference>
<dbReference type="Pfam" id="PF00069">
    <property type="entry name" value="Pkinase"/>
    <property type="match status" value="1"/>
</dbReference>
<dbReference type="SUPFAM" id="SSF56112">
    <property type="entry name" value="Protein kinase-like (PK-like)"/>
    <property type="match status" value="1"/>
</dbReference>
<dbReference type="SMART" id="SM00220">
    <property type="entry name" value="S_TKc"/>
    <property type="match status" value="1"/>
</dbReference>
<organism evidence="6 7">
    <name type="scientific">Rhodococcus globerulus</name>
    <dbReference type="NCBI Taxonomy" id="33008"/>
    <lineage>
        <taxon>Bacteria</taxon>
        <taxon>Bacillati</taxon>
        <taxon>Actinomycetota</taxon>
        <taxon>Actinomycetes</taxon>
        <taxon>Mycobacteriales</taxon>
        <taxon>Nocardiaceae</taxon>
        <taxon>Rhodococcus</taxon>
    </lineage>
</organism>
<dbReference type="InterPro" id="IPR017441">
    <property type="entry name" value="Protein_kinase_ATP_BS"/>
</dbReference>
<feature type="non-terminal residue" evidence="6">
    <location>
        <position position="754"/>
    </location>
</feature>
<dbReference type="InterPro" id="IPR000719">
    <property type="entry name" value="Prot_kinase_dom"/>
</dbReference>
<dbReference type="Pfam" id="PF25872">
    <property type="entry name" value="HTH_77"/>
    <property type="match status" value="1"/>
</dbReference>
<evidence type="ECO:0000313" key="7">
    <source>
        <dbReference type="Proteomes" id="UP001185927"/>
    </source>
</evidence>
<dbReference type="Proteomes" id="UP001185927">
    <property type="component" value="Unassembled WGS sequence"/>
</dbReference>
<keyword evidence="6" id="KW-0418">Kinase</keyword>
<dbReference type="Gene3D" id="1.10.510.10">
    <property type="entry name" value="Transferase(Phosphotransferase) domain 1"/>
    <property type="match status" value="1"/>
</dbReference>
<dbReference type="InterPro" id="IPR027417">
    <property type="entry name" value="P-loop_NTPase"/>
</dbReference>
<dbReference type="GO" id="GO:0016301">
    <property type="term" value="F:kinase activity"/>
    <property type="evidence" value="ECO:0007669"/>
    <property type="project" value="UniProtKB-KW"/>
</dbReference>
<evidence type="ECO:0000259" key="5">
    <source>
        <dbReference type="PROSITE" id="PS50011"/>
    </source>
</evidence>
<dbReference type="PROSITE" id="PS00108">
    <property type="entry name" value="PROTEIN_KINASE_ST"/>
    <property type="match status" value="1"/>
</dbReference>
<feature type="binding site" evidence="3">
    <location>
        <position position="55"/>
    </location>
    <ligand>
        <name>ATP</name>
        <dbReference type="ChEBI" id="CHEBI:30616"/>
    </ligand>
</feature>
<feature type="region of interest" description="Disordered" evidence="4">
    <location>
        <begin position="299"/>
        <end position="332"/>
    </location>
</feature>
<dbReference type="InterPro" id="IPR011009">
    <property type="entry name" value="Kinase-like_dom_sf"/>
</dbReference>
<dbReference type="PROSITE" id="PS00107">
    <property type="entry name" value="PROTEIN_KINASE_ATP"/>
    <property type="match status" value="1"/>
</dbReference>
<reference evidence="6 7" key="1">
    <citation type="submission" date="2023-10" db="EMBL/GenBank/DDBJ databases">
        <title>Development of a sustainable strategy for remediation of hydrocarbon-contaminated territories based on the waste exchange concept.</title>
        <authorList>
            <person name="Krivoruchko A."/>
        </authorList>
    </citation>
    <scope>NUCLEOTIDE SEQUENCE [LARGE SCALE GENOMIC DNA]</scope>
    <source>
        <strain evidence="6 7">IEGM 1203</strain>
    </source>
</reference>
<evidence type="ECO:0000256" key="1">
    <source>
        <dbReference type="ARBA" id="ARBA00022741"/>
    </source>
</evidence>
<dbReference type="PRINTS" id="PR00364">
    <property type="entry name" value="DISEASERSIST"/>
</dbReference>
<dbReference type="Pfam" id="PF00931">
    <property type="entry name" value="NB-ARC"/>
    <property type="match status" value="1"/>
</dbReference>
<dbReference type="PROSITE" id="PS50011">
    <property type="entry name" value="PROTEIN_KINASE_DOM"/>
    <property type="match status" value="1"/>
</dbReference>
<dbReference type="CDD" id="cd14014">
    <property type="entry name" value="STKc_PknB_like"/>
    <property type="match status" value="1"/>
</dbReference>
<evidence type="ECO:0000256" key="3">
    <source>
        <dbReference type="PROSITE-ProRule" id="PRU10141"/>
    </source>
</evidence>
<evidence type="ECO:0000313" key="6">
    <source>
        <dbReference type="EMBL" id="MDV6270885.1"/>
    </source>
</evidence>
<keyword evidence="6" id="KW-0808">Transferase</keyword>
<name>A0ABU4C397_RHOGO</name>
<accession>A0ABU4C397</accession>
<dbReference type="SUPFAM" id="SSF52540">
    <property type="entry name" value="P-loop containing nucleoside triphosphate hydrolases"/>
    <property type="match status" value="1"/>
</dbReference>
<dbReference type="InterPro" id="IPR058852">
    <property type="entry name" value="HTH_77"/>
</dbReference>
<dbReference type="InterPro" id="IPR008271">
    <property type="entry name" value="Ser/Thr_kinase_AS"/>
</dbReference>
<proteinExistence type="predicted"/>
<dbReference type="Gene3D" id="3.30.200.20">
    <property type="entry name" value="Phosphorylase Kinase, domain 1"/>
    <property type="match status" value="1"/>
</dbReference>
<feature type="domain" description="Protein kinase" evidence="5">
    <location>
        <begin position="26"/>
        <end position="292"/>
    </location>
</feature>
<dbReference type="EMBL" id="JAWLKB010000025">
    <property type="protein sequence ID" value="MDV6270885.1"/>
    <property type="molecule type" value="Genomic_DNA"/>
</dbReference>
<sequence>MDEDDVLSTRRHQVLTVPEELEAAGFKDPHEIGRGGFGVVYRCVQPDLDRIVAVKVLTADLSEDNRTRFLREQQAMGRLTGHPHIVTILQVGATESDYPYIVMEFLPSDSLATVLQNNGPFALEEVLRIGVKLAGALETAHRLGILHRDVKPGNVLLTEYGEPALTDFGIARIAGGFETEAGIVTGSPAYTAPEVLHGGASSPASDLYGLGATLFSALTGHAAFERHSGEDVVAQFLRVTTLPVPDLREHRVPDDVAQVIGHAMAADPNNRYASAAEFGDELRQIQRRHHFHVDDMALRPDQDHAQMPRDEAADSSPHSGRGPEISAHVAGLPKSNLPTELTEFVGRRHEIASVKKTLATSRLVTLTGIGGVGKTRLALRIAQNVQRAYSGGVWLVELGELHDGSLVPDVFAAAFGIRNHSERNLEDVLAEFIGSRDLLLVVDNCEQVVESVAKLADLLLRACANLRILATSREHLGIIGESVVRVPSLSSPNGDGESSLKAMLNYDAIRLFADRACAAVPTFEITDSNKDTIARICRRLDGLPLAIELAAARLRSMSVEQILQRLTDRYALLTRGSRTAPTRQQTLSACIDWSFDLCTAREQLMWGRMSVFAGSFDLDAAEQVCGADLTPDEVADLVSSLVEKSILIQESTGHVVRFRILETLREYGHTKLGATGEYSTLRQRHLHWYEQLVSSARSEWVSSRQVQWISRLEREQANLREALELSAVSNPDVGLRVAASLYHFWHARGLFGEG</sequence>
<protein>
    <submittedName>
        <fullName evidence="6">Protein kinase</fullName>
    </submittedName>
</protein>
<comment type="caution">
    <text evidence="6">The sequence shown here is derived from an EMBL/GenBank/DDBJ whole genome shotgun (WGS) entry which is preliminary data.</text>
</comment>
<evidence type="ECO:0000256" key="4">
    <source>
        <dbReference type="SAM" id="MobiDB-lite"/>
    </source>
</evidence>
<keyword evidence="2 3" id="KW-0067">ATP-binding</keyword>
<keyword evidence="7" id="KW-1185">Reference proteome</keyword>
<dbReference type="RefSeq" id="WP_317545337.1">
    <property type="nucleotide sequence ID" value="NZ_JAWLKB010000025.1"/>
</dbReference>
<evidence type="ECO:0000256" key="2">
    <source>
        <dbReference type="ARBA" id="ARBA00022840"/>
    </source>
</evidence>
<dbReference type="PANTHER" id="PTHR47691:SF3">
    <property type="entry name" value="HTH-TYPE TRANSCRIPTIONAL REGULATOR RV0890C-RELATED"/>
    <property type="match status" value="1"/>
</dbReference>
<keyword evidence="1 3" id="KW-0547">Nucleotide-binding</keyword>